<keyword evidence="3" id="KW-1185">Reference proteome</keyword>
<accession>A0A6A6ZNN8</accession>
<reference evidence="2" key="1">
    <citation type="journal article" date="2020" name="Stud. Mycol.">
        <title>101 Dothideomycetes genomes: a test case for predicting lifestyles and emergence of pathogens.</title>
        <authorList>
            <person name="Haridas S."/>
            <person name="Albert R."/>
            <person name="Binder M."/>
            <person name="Bloem J."/>
            <person name="Labutti K."/>
            <person name="Salamov A."/>
            <person name="Andreopoulos B."/>
            <person name="Baker S."/>
            <person name="Barry K."/>
            <person name="Bills G."/>
            <person name="Bluhm B."/>
            <person name="Cannon C."/>
            <person name="Castanera R."/>
            <person name="Culley D."/>
            <person name="Daum C."/>
            <person name="Ezra D."/>
            <person name="Gonzalez J."/>
            <person name="Henrissat B."/>
            <person name="Kuo A."/>
            <person name="Liang C."/>
            <person name="Lipzen A."/>
            <person name="Lutzoni F."/>
            <person name="Magnuson J."/>
            <person name="Mondo S."/>
            <person name="Nolan M."/>
            <person name="Ohm R."/>
            <person name="Pangilinan J."/>
            <person name="Park H.-J."/>
            <person name="Ramirez L."/>
            <person name="Alfaro M."/>
            <person name="Sun H."/>
            <person name="Tritt A."/>
            <person name="Yoshinaga Y."/>
            <person name="Zwiers L.-H."/>
            <person name="Turgeon B."/>
            <person name="Goodwin S."/>
            <person name="Spatafora J."/>
            <person name="Crous P."/>
            <person name="Grigoriev I."/>
        </authorList>
    </citation>
    <scope>NUCLEOTIDE SEQUENCE</scope>
    <source>
        <strain evidence="2">CBS 113818</strain>
    </source>
</reference>
<organism evidence="2 3">
    <name type="scientific">Ophiobolus disseminans</name>
    <dbReference type="NCBI Taxonomy" id="1469910"/>
    <lineage>
        <taxon>Eukaryota</taxon>
        <taxon>Fungi</taxon>
        <taxon>Dikarya</taxon>
        <taxon>Ascomycota</taxon>
        <taxon>Pezizomycotina</taxon>
        <taxon>Dothideomycetes</taxon>
        <taxon>Pleosporomycetidae</taxon>
        <taxon>Pleosporales</taxon>
        <taxon>Pleosporineae</taxon>
        <taxon>Phaeosphaeriaceae</taxon>
        <taxon>Ophiobolus</taxon>
    </lineage>
</organism>
<dbReference type="AlphaFoldDB" id="A0A6A6ZNN8"/>
<evidence type="ECO:0000313" key="3">
    <source>
        <dbReference type="Proteomes" id="UP000799424"/>
    </source>
</evidence>
<gene>
    <name evidence="2" type="ORF">CC86DRAFT_101441</name>
</gene>
<keyword evidence="1" id="KW-1133">Transmembrane helix</keyword>
<feature type="transmembrane region" description="Helical" evidence="1">
    <location>
        <begin position="21"/>
        <end position="38"/>
    </location>
</feature>
<keyword evidence="1" id="KW-0472">Membrane</keyword>
<dbReference type="EMBL" id="MU006236">
    <property type="protein sequence ID" value="KAF2821855.1"/>
    <property type="molecule type" value="Genomic_DNA"/>
</dbReference>
<keyword evidence="1" id="KW-0812">Transmembrane</keyword>
<proteinExistence type="predicted"/>
<sequence>MQASRSQKGGQSSHITVYEKVLLMNVIYWYLVSIISWYCREPGWSRSAHSPIVKESI</sequence>
<protein>
    <submittedName>
        <fullName evidence="2">Uncharacterized protein</fullName>
    </submittedName>
</protein>
<dbReference type="Proteomes" id="UP000799424">
    <property type="component" value="Unassembled WGS sequence"/>
</dbReference>
<evidence type="ECO:0000256" key="1">
    <source>
        <dbReference type="SAM" id="Phobius"/>
    </source>
</evidence>
<evidence type="ECO:0000313" key="2">
    <source>
        <dbReference type="EMBL" id="KAF2821855.1"/>
    </source>
</evidence>
<name>A0A6A6ZNN8_9PLEO</name>